<protein>
    <submittedName>
        <fullName evidence="1">Uncharacterized protein</fullName>
    </submittedName>
</protein>
<dbReference type="Proteomes" id="UP000569914">
    <property type="component" value="Unassembled WGS sequence"/>
</dbReference>
<evidence type="ECO:0000313" key="2">
    <source>
        <dbReference type="Proteomes" id="UP000569914"/>
    </source>
</evidence>
<keyword evidence="2" id="KW-1185">Reference proteome</keyword>
<comment type="caution">
    <text evidence="1">The sequence shown here is derived from an EMBL/GenBank/DDBJ whole genome shotgun (WGS) entry which is preliminary data.</text>
</comment>
<sequence>MHPATAALLRYFDYDHLPTKLARISVRFYELAHYVANTLPDGPETTVTLRKLLEAKDAAVRSALDLPDQP</sequence>
<organism evidence="1 2">
    <name type="scientific">Microlunatus parietis</name>
    <dbReference type="NCBI Taxonomy" id="682979"/>
    <lineage>
        <taxon>Bacteria</taxon>
        <taxon>Bacillati</taxon>
        <taxon>Actinomycetota</taxon>
        <taxon>Actinomycetes</taxon>
        <taxon>Propionibacteriales</taxon>
        <taxon>Propionibacteriaceae</taxon>
        <taxon>Microlunatus</taxon>
    </lineage>
</organism>
<gene>
    <name evidence="1" type="ORF">BKA15_000201</name>
</gene>
<dbReference type="RefSeq" id="WP_179747741.1">
    <property type="nucleotide sequence ID" value="NZ_JACCBU010000001.1"/>
</dbReference>
<proteinExistence type="predicted"/>
<evidence type="ECO:0000313" key="1">
    <source>
        <dbReference type="EMBL" id="NYE68872.1"/>
    </source>
</evidence>
<dbReference type="EMBL" id="JACCBU010000001">
    <property type="protein sequence ID" value="NYE68872.1"/>
    <property type="molecule type" value="Genomic_DNA"/>
</dbReference>
<dbReference type="AlphaFoldDB" id="A0A7Y9I259"/>
<reference evidence="1 2" key="1">
    <citation type="submission" date="2020-07" db="EMBL/GenBank/DDBJ databases">
        <title>Sequencing the genomes of 1000 actinobacteria strains.</title>
        <authorList>
            <person name="Klenk H.-P."/>
        </authorList>
    </citation>
    <scope>NUCLEOTIDE SEQUENCE [LARGE SCALE GENOMIC DNA]</scope>
    <source>
        <strain evidence="1 2">DSM 22083</strain>
    </source>
</reference>
<name>A0A7Y9I259_9ACTN</name>
<accession>A0A7Y9I259</accession>